<dbReference type="KEGG" id="pnl:PNK_2313"/>
<dbReference type="Proteomes" id="UP000069902">
    <property type="component" value="Chromosome cPNK"/>
</dbReference>
<name>A0A0U5JFF3_9BACT</name>
<dbReference type="AlphaFoldDB" id="A0A0U5JFF3"/>
<sequence>MRFLLLLALQALIERTLSSSKRLSKYSDLVNKTELAALLLLLLSRWKYFPKGWKN</sequence>
<organism evidence="1 2">
    <name type="scientific">Candidatus Protochlamydia naegleriophila</name>
    <dbReference type="NCBI Taxonomy" id="389348"/>
    <lineage>
        <taxon>Bacteria</taxon>
        <taxon>Pseudomonadati</taxon>
        <taxon>Chlamydiota</taxon>
        <taxon>Chlamydiia</taxon>
        <taxon>Parachlamydiales</taxon>
        <taxon>Parachlamydiaceae</taxon>
        <taxon>Candidatus Protochlamydia</taxon>
    </lineage>
</organism>
<keyword evidence="2" id="KW-1185">Reference proteome</keyword>
<evidence type="ECO:0000313" key="2">
    <source>
        <dbReference type="Proteomes" id="UP000069902"/>
    </source>
</evidence>
<dbReference type="PATRIC" id="fig|389348.3.peg.2597"/>
<dbReference type="RefSeq" id="WP_158021804.1">
    <property type="nucleotide sequence ID" value="NZ_LN879502.1"/>
</dbReference>
<accession>A0A0U5JFF3</accession>
<dbReference type="EMBL" id="LN879502">
    <property type="protein sequence ID" value="CUI17911.1"/>
    <property type="molecule type" value="Genomic_DNA"/>
</dbReference>
<dbReference type="InParanoid" id="A0A0U5JFF3"/>
<proteinExistence type="predicted"/>
<evidence type="ECO:0000313" key="1">
    <source>
        <dbReference type="EMBL" id="CUI17911.1"/>
    </source>
</evidence>
<gene>
    <name evidence="1" type="ORF">PNK_2313</name>
</gene>
<reference evidence="2" key="1">
    <citation type="submission" date="2015-09" db="EMBL/GenBank/DDBJ databases">
        <authorList>
            <person name="Bertelli C."/>
        </authorList>
    </citation>
    <scope>NUCLEOTIDE SEQUENCE [LARGE SCALE GENOMIC DNA]</scope>
    <source>
        <strain evidence="2">KNic</strain>
    </source>
</reference>
<protein>
    <submittedName>
        <fullName evidence="1">Uncharacterized protein</fullName>
    </submittedName>
</protein>